<dbReference type="EMBL" id="CADCUQ010000141">
    <property type="protein sequence ID" value="CAA9379242.1"/>
    <property type="molecule type" value="Genomic_DNA"/>
</dbReference>
<proteinExistence type="predicted"/>
<dbReference type="AlphaFoldDB" id="A0A6J4N9V0"/>
<reference evidence="1" key="1">
    <citation type="submission" date="2020-02" db="EMBL/GenBank/DDBJ databases">
        <authorList>
            <person name="Meier V. D."/>
        </authorList>
    </citation>
    <scope>NUCLEOTIDE SEQUENCE</scope>
    <source>
        <strain evidence="1">AVDCRST_MAG64</strain>
    </source>
</reference>
<dbReference type="PROSITE" id="PS51257">
    <property type="entry name" value="PROKAR_LIPOPROTEIN"/>
    <property type="match status" value="1"/>
</dbReference>
<name>A0A6J4N9V0_9BACT</name>
<protein>
    <submittedName>
        <fullName evidence="1">Uncharacterized protein</fullName>
    </submittedName>
</protein>
<accession>A0A6J4N9V0</accession>
<feature type="non-terminal residue" evidence="1">
    <location>
        <position position="239"/>
    </location>
</feature>
<organism evidence="1">
    <name type="scientific">uncultured Phycisphaerae bacterium</name>
    <dbReference type="NCBI Taxonomy" id="904963"/>
    <lineage>
        <taxon>Bacteria</taxon>
        <taxon>Pseudomonadati</taxon>
        <taxon>Planctomycetota</taxon>
        <taxon>Phycisphaerae</taxon>
        <taxon>environmental samples</taxon>
    </lineage>
</organism>
<gene>
    <name evidence="1" type="ORF">AVDCRST_MAG64-509</name>
</gene>
<sequence>MESRRLASGVRRAFVLPLLGGLALVAGCRANQPAPPAAVRLAPPPPPKPVKPVDAWIKADPFCVLPLAKPEIPGTGGQLVDSMLAAWRKALAIKDPSRVVTLVGGRYPSVDAMRVDLSGASAIPNVKREKVGERRLGAQSLAVRDFALVAEPLVSQQTKSAVNMQVTGVDVRFDLQKDKAGQPLLLLADAKHGTLHFDVAVADMERAALVAARERGSLGLLIVQSVDLDFRTVGPRSLD</sequence>
<evidence type="ECO:0000313" key="1">
    <source>
        <dbReference type="EMBL" id="CAA9379242.1"/>
    </source>
</evidence>